<reference evidence="6" key="1">
    <citation type="submission" date="2011-08" db="EMBL/GenBank/DDBJ databases">
        <title>The draft genome of Latimeria chalumnae.</title>
        <authorList>
            <person name="Di Palma F."/>
            <person name="Alfoldi J."/>
            <person name="Johnson J."/>
            <person name="Berlin A."/>
            <person name="Gnerre S."/>
            <person name="Jaffe D."/>
            <person name="MacCallum I."/>
            <person name="Young S."/>
            <person name="Walker B.J."/>
            <person name="Lander E."/>
            <person name="Lindblad-Toh K."/>
        </authorList>
    </citation>
    <scope>NUCLEOTIDE SEQUENCE [LARGE SCALE GENOMIC DNA]</scope>
    <source>
        <strain evidence="6">Wild caught</strain>
    </source>
</reference>
<evidence type="ECO:0000259" key="4">
    <source>
        <dbReference type="PROSITE" id="PS01180"/>
    </source>
</evidence>
<dbReference type="Gene3D" id="2.60.120.290">
    <property type="entry name" value="Spermadhesin, CUB domain"/>
    <property type="match status" value="1"/>
</dbReference>
<evidence type="ECO:0000256" key="2">
    <source>
        <dbReference type="PROSITE-ProRule" id="PRU00059"/>
    </source>
</evidence>
<dbReference type="InterPro" id="IPR052129">
    <property type="entry name" value="Spermadhesin-Link_domain"/>
</dbReference>
<sequence length="249" mass="27730">FFLFTASVGACGGNYTSESGIIYSPDFPDNYASSRVCYWTIQIPGASRVQFNFTLFDIRDNSDMVELLDGYTNRVLFRYDGRNRPTGTVNISQDFVILYFYSDRLNQAQGFVVLYKGRKTEDKSKHNVSASQEVIEEASVSRSTGKSSKILYVITSSPSRPSSSVPGWIIYILAALVTLTIIAMVAKILLHATVKSHGTVSPSGKEDPGQSSTVEFWSILYKPATSISISIFKQRLKNQEEDRSPLVRD</sequence>
<keyword evidence="1" id="KW-1015">Disulfide bond</keyword>
<protein>
    <submittedName>
        <fullName evidence="5">Kringle containing transmembrane protein 1</fullName>
    </submittedName>
</protein>
<dbReference type="Ensembl" id="ENSLACT00000017864.1">
    <property type="protein sequence ID" value="ENSLACP00000017734.1"/>
    <property type="gene ID" value="ENSLACG00000015619.1"/>
</dbReference>
<proteinExistence type="predicted"/>
<name>H3B763_LATCH</name>
<dbReference type="eggNOG" id="KOG4157">
    <property type="taxonomic scope" value="Eukaryota"/>
</dbReference>
<dbReference type="PROSITE" id="PS01180">
    <property type="entry name" value="CUB"/>
    <property type="match status" value="1"/>
</dbReference>
<organism evidence="5 6">
    <name type="scientific">Latimeria chalumnae</name>
    <name type="common">Coelacanth</name>
    <dbReference type="NCBI Taxonomy" id="7897"/>
    <lineage>
        <taxon>Eukaryota</taxon>
        <taxon>Metazoa</taxon>
        <taxon>Chordata</taxon>
        <taxon>Craniata</taxon>
        <taxon>Vertebrata</taxon>
        <taxon>Euteleostomi</taxon>
        <taxon>Coelacanthiformes</taxon>
        <taxon>Coelacanthidae</taxon>
        <taxon>Latimeria</taxon>
    </lineage>
</organism>
<feature type="domain" description="CUB" evidence="4">
    <location>
        <begin position="11"/>
        <end position="118"/>
    </location>
</feature>
<dbReference type="InterPro" id="IPR000859">
    <property type="entry name" value="CUB_dom"/>
</dbReference>
<keyword evidence="6" id="KW-1185">Reference proteome</keyword>
<gene>
    <name evidence="5" type="primary">KREMEN1</name>
</gene>
<dbReference type="GO" id="GO:0048916">
    <property type="term" value="P:posterior lateral line development"/>
    <property type="evidence" value="ECO:0007669"/>
    <property type="project" value="Ensembl"/>
</dbReference>
<dbReference type="PANTHER" id="PTHR46908">
    <property type="entry name" value="CUBILIN-LIKE PROTEIN"/>
    <property type="match status" value="1"/>
</dbReference>
<dbReference type="AlphaFoldDB" id="H3B763"/>
<dbReference type="HOGENOM" id="CLU_1067652_0_0_1"/>
<comment type="caution">
    <text evidence="2">Lacks conserved residue(s) required for the propagation of feature annotation.</text>
</comment>
<dbReference type="GeneTree" id="ENSGT00940000158390"/>
<evidence type="ECO:0000256" key="3">
    <source>
        <dbReference type="SAM" id="Phobius"/>
    </source>
</evidence>
<dbReference type="InterPro" id="IPR035914">
    <property type="entry name" value="Sperma_CUB_dom_sf"/>
</dbReference>
<evidence type="ECO:0000313" key="6">
    <source>
        <dbReference type="Proteomes" id="UP000008672"/>
    </source>
</evidence>
<reference evidence="5" key="3">
    <citation type="submission" date="2025-09" db="UniProtKB">
        <authorList>
            <consortium name="Ensembl"/>
        </authorList>
    </citation>
    <scope>IDENTIFICATION</scope>
</reference>
<dbReference type="OMA" id="YKPATSI"/>
<dbReference type="Proteomes" id="UP000008672">
    <property type="component" value="Unassembled WGS sequence"/>
</dbReference>
<dbReference type="FunCoup" id="H3B763">
    <property type="interactions" value="677"/>
</dbReference>
<dbReference type="GO" id="GO:0001889">
    <property type="term" value="P:liver development"/>
    <property type="evidence" value="ECO:0007669"/>
    <property type="project" value="Ensembl"/>
</dbReference>
<keyword evidence="3" id="KW-0472">Membrane</keyword>
<dbReference type="SMART" id="SM00042">
    <property type="entry name" value="CUB"/>
    <property type="match status" value="1"/>
</dbReference>
<dbReference type="GO" id="GO:0001525">
    <property type="term" value="P:angiogenesis"/>
    <property type="evidence" value="ECO:0007669"/>
    <property type="project" value="Ensembl"/>
</dbReference>
<dbReference type="Bgee" id="ENSLACG00000015619">
    <property type="expression patterns" value="Expressed in pelvic fin"/>
</dbReference>
<dbReference type="Pfam" id="PF00431">
    <property type="entry name" value="CUB"/>
    <property type="match status" value="1"/>
</dbReference>
<evidence type="ECO:0000256" key="1">
    <source>
        <dbReference type="ARBA" id="ARBA00023157"/>
    </source>
</evidence>
<keyword evidence="3" id="KW-0812">Transmembrane</keyword>
<keyword evidence="3" id="KW-1133">Transmembrane helix</keyword>
<dbReference type="STRING" id="7897.ENSLACP00000017734"/>
<feature type="transmembrane region" description="Helical" evidence="3">
    <location>
        <begin position="168"/>
        <end position="190"/>
    </location>
</feature>
<dbReference type="EMBL" id="AFYH01046284">
    <property type="status" value="NOT_ANNOTATED_CDS"/>
    <property type="molecule type" value="Genomic_DNA"/>
</dbReference>
<dbReference type="PANTHER" id="PTHR46908:SF8">
    <property type="entry name" value="C-TYPE LECTIN DOMAIN-CONTAINING PROTEIN"/>
    <property type="match status" value="1"/>
</dbReference>
<accession>H3B763</accession>
<dbReference type="CDD" id="cd00041">
    <property type="entry name" value="CUB"/>
    <property type="match status" value="1"/>
</dbReference>
<evidence type="ECO:0000313" key="5">
    <source>
        <dbReference type="Ensembl" id="ENSLACP00000017734.1"/>
    </source>
</evidence>
<dbReference type="GO" id="GO:0048903">
    <property type="term" value="P:anterior lateral line neuromast hair cell differentiation"/>
    <property type="evidence" value="ECO:0007669"/>
    <property type="project" value="Ensembl"/>
</dbReference>
<reference evidence="5" key="2">
    <citation type="submission" date="2025-08" db="UniProtKB">
        <authorList>
            <consortium name="Ensembl"/>
        </authorList>
    </citation>
    <scope>IDENTIFICATION</scope>
</reference>
<dbReference type="InParanoid" id="H3B763"/>
<dbReference type="SUPFAM" id="SSF49854">
    <property type="entry name" value="Spermadhesin, CUB domain"/>
    <property type="match status" value="1"/>
</dbReference>